<gene>
    <name evidence="1" type="ORF">RFI_32811</name>
</gene>
<reference evidence="1 2" key="1">
    <citation type="journal article" date="2013" name="Curr. Biol.">
        <title>The Genome of the Foraminiferan Reticulomyxa filosa.</title>
        <authorList>
            <person name="Glockner G."/>
            <person name="Hulsmann N."/>
            <person name="Schleicher M."/>
            <person name="Noegel A.A."/>
            <person name="Eichinger L."/>
            <person name="Gallinger C."/>
            <person name="Pawlowski J."/>
            <person name="Sierra R."/>
            <person name="Euteneuer U."/>
            <person name="Pillet L."/>
            <person name="Moustafa A."/>
            <person name="Platzer M."/>
            <person name="Groth M."/>
            <person name="Szafranski K."/>
            <person name="Schliwa M."/>
        </authorList>
    </citation>
    <scope>NUCLEOTIDE SEQUENCE [LARGE SCALE GENOMIC DNA]</scope>
</reference>
<proteinExistence type="predicted"/>
<sequence>MQQKKMKRKLRGRNRCYVMKVLQKWDEDGIRIGQNYVFIDYSRFCRQQFHQLCVQNLADYTHFVHTSPKLFYITIDDNDKTTDANNSHTYLLPFNFYHDEFVQICREEMNSLSNAIQYIVFGQFVNFSIESKGTNANGWNIYDILRNDDTNQKKSQLGNKTLFKKYLLKKKKLSK</sequence>
<accession>X6LTY2</accession>
<evidence type="ECO:0000313" key="2">
    <source>
        <dbReference type="Proteomes" id="UP000023152"/>
    </source>
</evidence>
<protein>
    <submittedName>
        <fullName evidence="1">Uncharacterized protein</fullName>
    </submittedName>
</protein>
<name>X6LTY2_RETFI</name>
<comment type="caution">
    <text evidence="1">The sequence shown here is derived from an EMBL/GenBank/DDBJ whole genome shotgun (WGS) entry which is preliminary data.</text>
</comment>
<dbReference type="AlphaFoldDB" id="X6LTY2"/>
<keyword evidence="2" id="KW-1185">Reference proteome</keyword>
<dbReference type="Proteomes" id="UP000023152">
    <property type="component" value="Unassembled WGS sequence"/>
</dbReference>
<evidence type="ECO:0000313" key="1">
    <source>
        <dbReference type="EMBL" id="ETO04587.1"/>
    </source>
</evidence>
<organism evidence="1 2">
    <name type="scientific">Reticulomyxa filosa</name>
    <dbReference type="NCBI Taxonomy" id="46433"/>
    <lineage>
        <taxon>Eukaryota</taxon>
        <taxon>Sar</taxon>
        <taxon>Rhizaria</taxon>
        <taxon>Retaria</taxon>
        <taxon>Foraminifera</taxon>
        <taxon>Monothalamids</taxon>
        <taxon>Reticulomyxidae</taxon>
        <taxon>Reticulomyxa</taxon>
    </lineage>
</organism>
<dbReference type="EMBL" id="ASPP01029169">
    <property type="protein sequence ID" value="ETO04587.1"/>
    <property type="molecule type" value="Genomic_DNA"/>
</dbReference>